<protein>
    <submittedName>
        <fullName evidence="2">Muramidase (Phage lambda lysozyme)-like</fullName>
    </submittedName>
</protein>
<feature type="transmembrane region" description="Helical" evidence="1">
    <location>
        <begin position="141"/>
        <end position="164"/>
    </location>
</feature>
<dbReference type="CAZy" id="GH104">
    <property type="family name" value="Glycoside Hydrolase Family 104"/>
</dbReference>
<dbReference type="eggNOG" id="COG4678">
    <property type="taxonomic scope" value="Bacteria"/>
</dbReference>
<keyword evidence="1" id="KW-0812">Transmembrane</keyword>
<dbReference type="OrthoDB" id="481043at2"/>
<evidence type="ECO:0000256" key="1">
    <source>
        <dbReference type="SAM" id="Phobius"/>
    </source>
</evidence>
<proteinExistence type="predicted"/>
<accession>Q10XQ1</accession>
<keyword evidence="1" id="KW-0472">Membrane</keyword>
<sequence length="347" mass="39854">MYSQQVQQINQPQKNSDIQLINMWLQQIHPIQQNSHLYIAQMFLKFIKKPLKKVTSADVIAFANVYGVRSHNSHSNQQKRIETINSLLKFGQEAGILPRNQKKTFSPNTTNFKTSVYSQNKIKNYRTTGKQQKKPLNWSQLFNLQLASSVLIVFILLMAILQLFRQVSGSTNANQNKSVTSVVMPKIDPTKNWAYPVNVPRIRAFLDTIAVTEGTTGPKGYYRQYTGSHFLSFEDHPRELKCANSNGKKLCSDAAGRYQFLSTSWDRFAPVVKAQNFSPTYQDRVAIELIRDKNALKDIEEGRVKEAFQKLYMVWPSFGETETDVEQLMPKLVGTYEQKLALYQIKN</sequence>
<dbReference type="RefSeq" id="WP_011613303.1">
    <property type="nucleotide sequence ID" value="NC_008312.1"/>
</dbReference>
<reference evidence="2" key="1">
    <citation type="submission" date="2006-06" db="EMBL/GenBank/DDBJ databases">
        <title>Complete sequence of Trichodesmium erythraeum IMS101.</title>
        <authorList>
            <consortium name="US DOE Joint Genome Institute"/>
            <person name="Copeland A."/>
            <person name="Lucas S."/>
            <person name="Lapidus A."/>
            <person name="Barry K."/>
            <person name="Detter J.C."/>
            <person name="Glavina del Rio T."/>
            <person name="Hammon N."/>
            <person name="Israni S."/>
            <person name="Dalin E."/>
            <person name="Tice H."/>
            <person name="Pitluck S."/>
            <person name="Kiss H."/>
            <person name="Munk A.C."/>
            <person name="Brettin T."/>
            <person name="Bruce D."/>
            <person name="Han C."/>
            <person name="Tapia R."/>
            <person name="Gilna P."/>
            <person name="Schmutz J."/>
            <person name="Larimer F."/>
            <person name="Land M."/>
            <person name="Hauser L."/>
            <person name="Kyrpides N."/>
            <person name="Kim E."/>
            <person name="Richardson P."/>
        </authorList>
    </citation>
    <scope>NUCLEOTIDE SEQUENCE [LARGE SCALE GENOMIC DNA]</scope>
    <source>
        <strain evidence="2">IMS101</strain>
    </source>
</reference>
<organism evidence="2">
    <name type="scientific">Trichodesmium erythraeum (strain IMS101)</name>
    <dbReference type="NCBI Taxonomy" id="203124"/>
    <lineage>
        <taxon>Bacteria</taxon>
        <taxon>Bacillati</taxon>
        <taxon>Cyanobacteriota</taxon>
        <taxon>Cyanophyceae</taxon>
        <taxon>Oscillatoriophycideae</taxon>
        <taxon>Oscillatoriales</taxon>
        <taxon>Microcoleaceae</taxon>
        <taxon>Trichodesmium</taxon>
    </lineage>
</organism>
<name>Q10XQ1_TRIEI</name>
<gene>
    <name evidence="2" type="ordered locus">Tery_3944</name>
</gene>
<dbReference type="AlphaFoldDB" id="Q10XQ1"/>
<dbReference type="EMBL" id="CP000393">
    <property type="protein sequence ID" value="ABG52973.1"/>
    <property type="molecule type" value="Genomic_DNA"/>
</dbReference>
<evidence type="ECO:0000313" key="2">
    <source>
        <dbReference type="EMBL" id="ABG52973.1"/>
    </source>
</evidence>
<dbReference type="STRING" id="203124.Tery_3944"/>
<keyword evidence="1" id="KW-1133">Transmembrane helix</keyword>
<dbReference type="InterPro" id="IPR023346">
    <property type="entry name" value="Lysozyme-like_dom_sf"/>
</dbReference>
<dbReference type="HOGENOM" id="CLU_799114_0_0_3"/>
<dbReference type="SUPFAM" id="SSF53955">
    <property type="entry name" value="Lysozyme-like"/>
    <property type="match status" value="1"/>
</dbReference>
<dbReference type="KEGG" id="ter:Tery_3944"/>
<dbReference type="CDD" id="cd00736">
    <property type="entry name" value="lambda_lys-like"/>
    <property type="match status" value="1"/>
</dbReference>
<dbReference type="Gene3D" id="1.10.530.10">
    <property type="match status" value="1"/>
</dbReference>